<gene>
    <name evidence="4" type="ORF">EAI93_12885</name>
</gene>
<comment type="caution">
    <text evidence="4">The sequence shown here is derived from an EMBL/GenBank/DDBJ whole genome shotgun (WGS) entry which is preliminary data.</text>
</comment>
<keyword evidence="2" id="KW-1133">Transmembrane helix</keyword>
<protein>
    <recommendedName>
        <fullName evidence="3">Mannosyl-glycoprotein endo-beta-N-acetylglucosamidase-like domain-containing protein</fullName>
    </recommendedName>
</protein>
<evidence type="ECO:0000259" key="3">
    <source>
        <dbReference type="Pfam" id="PF01832"/>
    </source>
</evidence>
<dbReference type="Proteomes" id="UP000292665">
    <property type="component" value="Unassembled WGS sequence"/>
</dbReference>
<dbReference type="Gene3D" id="1.10.530.10">
    <property type="match status" value="1"/>
</dbReference>
<feature type="domain" description="Mannosyl-glycoprotein endo-beta-N-acetylglucosamidase-like" evidence="3">
    <location>
        <begin position="318"/>
        <end position="459"/>
    </location>
</feature>
<feature type="region of interest" description="Disordered" evidence="1">
    <location>
        <begin position="1"/>
        <end position="22"/>
    </location>
</feature>
<dbReference type="SUPFAM" id="SSF54001">
    <property type="entry name" value="Cysteine proteinases"/>
    <property type="match status" value="1"/>
</dbReference>
<evidence type="ECO:0000313" key="5">
    <source>
        <dbReference type="Proteomes" id="UP000292665"/>
    </source>
</evidence>
<dbReference type="RefSeq" id="WP_129795044.1">
    <property type="nucleotide sequence ID" value="NZ_RCYR01000040.1"/>
</dbReference>
<feature type="transmembrane region" description="Helical" evidence="2">
    <location>
        <begin position="268"/>
        <end position="291"/>
    </location>
</feature>
<organism evidence="4 5">
    <name type="scientific">[Ruminococcus] torques</name>
    <dbReference type="NCBI Taxonomy" id="33039"/>
    <lineage>
        <taxon>Bacteria</taxon>
        <taxon>Bacillati</taxon>
        <taxon>Bacillota</taxon>
        <taxon>Clostridia</taxon>
        <taxon>Lachnospirales</taxon>
        <taxon>Lachnospiraceae</taxon>
        <taxon>Mediterraneibacter</taxon>
    </lineage>
</organism>
<dbReference type="GO" id="GO:0004040">
    <property type="term" value="F:amidase activity"/>
    <property type="evidence" value="ECO:0007669"/>
    <property type="project" value="InterPro"/>
</dbReference>
<evidence type="ECO:0000256" key="1">
    <source>
        <dbReference type="SAM" id="MobiDB-lite"/>
    </source>
</evidence>
<feature type="compositionally biased region" description="Basic and acidic residues" evidence="1">
    <location>
        <begin position="202"/>
        <end position="211"/>
    </location>
</feature>
<dbReference type="Gene3D" id="3.90.1720.10">
    <property type="entry name" value="endopeptidase domain like (from Nostoc punctiforme)"/>
    <property type="match status" value="1"/>
</dbReference>
<dbReference type="InterPro" id="IPR002901">
    <property type="entry name" value="MGlyc_endo_b_GlcNAc-like_dom"/>
</dbReference>
<keyword evidence="2" id="KW-0812">Transmembrane</keyword>
<feature type="region of interest" description="Disordered" evidence="1">
    <location>
        <begin position="191"/>
        <end position="211"/>
    </location>
</feature>
<name>A0A4Q5C3M3_9FIRM</name>
<keyword evidence="2" id="KW-0472">Membrane</keyword>
<accession>A0A4Q5C3M3</accession>
<dbReference type="Pfam" id="PF01832">
    <property type="entry name" value="Glucosaminidase"/>
    <property type="match status" value="1"/>
</dbReference>
<evidence type="ECO:0000256" key="2">
    <source>
        <dbReference type="SAM" id="Phobius"/>
    </source>
</evidence>
<evidence type="ECO:0000313" key="4">
    <source>
        <dbReference type="EMBL" id="RYS76848.1"/>
    </source>
</evidence>
<proteinExistence type="predicted"/>
<reference evidence="4 5" key="1">
    <citation type="journal article" date="2019" name="Science, e1252229">
        <title>Invertible promoters mediate bacterial phase variation, antibiotic resistance, and host adaptation in the gut.</title>
        <authorList>
            <person name="Jiang X."/>
            <person name="Hall A.B."/>
            <person name="Arthur T.D."/>
            <person name="Plichta D.R."/>
            <person name="Covington C.T."/>
            <person name="Poyet M."/>
            <person name="Crothers J."/>
            <person name="Moses P.L."/>
            <person name="Tolonen A.C."/>
            <person name="Vlamakis H."/>
            <person name="Alm E.J."/>
            <person name="Xavier R.J."/>
        </authorList>
    </citation>
    <scope>NUCLEOTIDE SEQUENCE [LARGE SCALE GENOMIC DNA]</scope>
    <source>
        <strain evidence="5">aa_0143</strain>
    </source>
</reference>
<dbReference type="AlphaFoldDB" id="A0A4Q5C3M3"/>
<dbReference type="EMBL" id="RCYR01000040">
    <property type="protein sequence ID" value="RYS76848.1"/>
    <property type="molecule type" value="Genomic_DNA"/>
</dbReference>
<dbReference type="InterPro" id="IPR038765">
    <property type="entry name" value="Papain-like_cys_pep_sf"/>
</dbReference>
<sequence length="624" mass="66704">MKPSDFVSTSGQKQAMSQSVLQTEMTDAVNTGIVGRADKSEKSLKSGLYSVGKRASTGGATSAALAAVTKSHGGRKDSTSAAIKNGVINGALSDSELEGADTVYYGGKGTYRAVRGIQKRMAARASTDGKPTTEKIQTKRQLKNALKGSSANVVRETISGTELDGADTVYYGGKGTYRAVRGIQKRMAGKDALSSKKSLGKLSEKKSQSKAMDTLEAKRKAQAKGYFKKTVYDTAEKVKAAAIAEKTIGGKVLVSKGGSGLLMSVAPIILPVLIMAMLVIILFLGILGGIAGDDAQKKASLDGMPSWVTYDLVLSCLKAHEEYGYPPSALLGQMMIENGTSDEGSDLGRLYHNYGGVKYFGIIDGLITGSVSMLTTEYINGRPVQMYCNFAVFASDAAYMKYRCEYLYKQPNYTSVPNFQKAIDEKNSELFLKALGEGGYYTASTDSYVAQYRSICEAYPLVPRLDSMTSEEFENGFGNAFYPGGGQDYASAEQWQKDIVNACSRVSWPGASLCATWTSRVYAAAGHPCSGNGNSVLGHQGYGASYYPSRATTDLSQIKVGMLVSAQFGSNTAAGNTYGHVGIYIGDGMVMDSVNSGIRTISLSEWVSQNGRGWVVCGYPWDWR</sequence>